<accession>F4RAG8</accession>
<dbReference type="OrthoDB" id="1715191at2759"/>
<comment type="similarity">
    <text evidence="1">Belongs to the cycloisomerase 2 family.</text>
</comment>
<evidence type="ECO:0000313" key="3">
    <source>
        <dbReference type="Proteomes" id="UP000001072"/>
    </source>
</evidence>
<evidence type="ECO:0000313" key="2">
    <source>
        <dbReference type="EMBL" id="EGG10784.1"/>
    </source>
</evidence>
<dbReference type="KEGG" id="mlr:MELLADRAFT_93461"/>
<dbReference type="STRING" id="747676.F4RAG8"/>
<organism evidence="3">
    <name type="scientific">Melampsora larici-populina (strain 98AG31 / pathotype 3-4-7)</name>
    <name type="common">Poplar leaf rust fungus</name>
    <dbReference type="NCBI Taxonomy" id="747676"/>
    <lineage>
        <taxon>Eukaryota</taxon>
        <taxon>Fungi</taxon>
        <taxon>Dikarya</taxon>
        <taxon>Basidiomycota</taxon>
        <taxon>Pucciniomycotina</taxon>
        <taxon>Pucciniomycetes</taxon>
        <taxon>Pucciniales</taxon>
        <taxon>Melampsoraceae</taxon>
        <taxon>Melampsora</taxon>
    </lineage>
</organism>
<dbReference type="RefSeq" id="XP_007406253.1">
    <property type="nucleotide sequence ID" value="XM_007406191.1"/>
</dbReference>
<dbReference type="SUPFAM" id="SSF75011">
    <property type="entry name" value="3-carboxy-cis,cis-mucoante lactonizing enzyme"/>
    <property type="match status" value="1"/>
</dbReference>
<dbReference type="VEuPathDB" id="FungiDB:MELLADRAFT_93461"/>
<dbReference type="PANTHER" id="PTHR30344:SF4">
    <property type="entry name" value="CYCLASE, PUTATIVE (AFU_ORTHOLOGUE AFUA_6G11580)-RELATED"/>
    <property type="match status" value="1"/>
</dbReference>
<name>F4RAG8_MELLP</name>
<dbReference type="PANTHER" id="PTHR30344">
    <property type="entry name" value="6-PHOSPHOGLUCONOLACTONASE-RELATED"/>
    <property type="match status" value="1"/>
</dbReference>
<dbReference type="Gene3D" id="2.130.10.10">
    <property type="entry name" value="YVTN repeat-like/Quinoprotein amine dehydrogenase"/>
    <property type="match status" value="1"/>
</dbReference>
<proteinExistence type="inferred from homology"/>
<gene>
    <name evidence="2" type="ORF">MELLADRAFT_93461</name>
</gene>
<dbReference type="InParanoid" id="F4RAG8"/>
<keyword evidence="3" id="KW-1185">Reference proteome</keyword>
<dbReference type="InterPro" id="IPR019405">
    <property type="entry name" value="Lactonase_7-beta_prop"/>
</dbReference>
<evidence type="ECO:0000256" key="1">
    <source>
        <dbReference type="ARBA" id="ARBA00005564"/>
    </source>
</evidence>
<dbReference type="HOGENOM" id="CLU_052062_0_0_1"/>
<dbReference type="eggNOG" id="ENOG502S1IZ">
    <property type="taxonomic scope" value="Eukaryota"/>
</dbReference>
<reference evidence="3" key="1">
    <citation type="journal article" date="2011" name="Proc. Natl. Acad. Sci. U.S.A.">
        <title>Obligate biotrophy features unraveled by the genomic analysis of rust fungi.</title>
        <authorList>
            <person name="Duplessis S."/>
            <person name="Cuomo C.A."/>
            <person name="Lin Y.-C."/>
            <person name="Aerts A."/>
            <person name="Tisserant E."/>
            <person name="Veneault-Fourrey C."/>
            <person name="Joly D.L."/>
            <person name="Hacquard S."/>
            <person name="Amselem J."/>
            <person name="Cantarel B.L."/>
            <person name="Chiu R."/>
            <person name="Coutinho P.M."/>
            <person name="Feau N."/>
            <person name="Field M."/>
            <person name="Frey P."/>
            <person name="Gelhaye E."/>
            <person name="Goldberg J."/>
            <person name="Grabherr M.G."/>
            <person name="Kodira C.D."/>
            <person name="Kohler A."/>
            <person name="Kuees U."/>
            <person name="Lindquist E.A."/>
            <person name="Lucas S.M."/>
            <person name="Mago R."/>
            <person name="Mauceli E."/>
            <person name="Morin E."/>
            <person name="Murat C."/>
            <person name="Pangilinan J.L."/>
            <person name="Park R."/>
            <person name="Pearson M."/>
            <person name="Quesneville H."/>
            <person name="Rouhier N."/>
            <person name="Sakthikumar S."/>
            <person name="Salamov A.A."/>
            <person name="Schmutz J."/>
            <person name="Selles B."/>
            <person name="Shapiro H."/>
            <person name="Tanguay P."/>
            <person name="Tuskan G.A."/>
            <person name="Henrissat B."/>
            <person name="Van de Peer Y."/>
            <person name="Rouze P."/>
            <person name="Ellis J.G."/>
            <person name="Dodds P.N."/>
            <person name="Schein J.E."/>
            <person name="Zhong S."/>
            <person name="Hamelin R.C."/>
            <person name="Grigoriev I.V."/>
            <person name="Szabo L.J."/>
            <person name="Martin F."/>
        </authorList>
    </citation>
    <scope>NUCLEOTIDE SEQUENCE [LARGE SCALE GENOMIC DNA]</scope>
    <source>
        <strain evidence="3">98AG31 / pathotype 3-4-7</strain>
    </source>
</reference>
<dbReference type="EMBL" id="GL883094">
    <property type="protein sequence ID" value="EGG10784.1"/>
    <property type="molecule type" value="Genomic_DNA"/>
</dbReference>
<dbReference type="InterPro" id="IPR050282">
    <property type="entry name" value="Cycloisomerase_2"/>
</dbReference>
<dbReference type="Pfam" id="PF10282">
    <property type="entry name" value="Lactonase"/>
    <property type="match status" value="1"/>
</dbReference>
<dbReference type="AlphaFoldDB" id="F4RAG8"/>
<protein>
    <submittedName>
        <fullName evidence="2">Uncharacterized protein</fullName>
    </submittedName>
</protein>
<dbReference type="Proteomes" id="UP000001072">
    <property type="component" value="Unassembled WGS sequence"/>
</dbReference>
<dbReference type="GO" id="GO:0017057">
    <property type="term" value="F:6-phosphogluconolactonase activity"/>
    <property type="evidence" value="ECO:0007669"/>
    <property type="project" value="TreeGrafter"/>
</dbReference>
<dbReference type="GeneID" id="18936577"/>
<sequence>MKGSITCSQMPSSCLTRHKSPLRSKIKYLKIRNYVYLNTHTGSFNSTSLYLLAFDRSSSKLSVCLTVPAYGPHQYLYYDRTRQRVYATTWALPAQLSSWSIDLKSLKLELVNTVPITSTSSYITMNDQTLYSVGGPTGELHRLDKDSGLIEEKIQEILFVPPSDLINEDRTRKALRYGSHAIEINRITNQAFVAHLGHNSIFMYEVDPDTKTLRLITETKSPRPHDGPRHCVISEDGRWLYVVTEHTQFIDLYKIEPDSLVYQTSTSIIPSDQSLDISFDPDDYRGDTIRILPTLLKQTLFASTTDKETWMSKNYIFATTRGKDPQHPGVLAVLEQDSNYLKLLSLWPTPTSGGKANAIEFRIHGDENDSRILIVLTDDEVGWVMVLEWNPFFEAPIKLISKTLIDEPGIGASHAVWL</sequence>
<dbReference type="InterPro" id="IPR015943">
    <property type="entry name" value="WD40/YVTN_repeat-like_dom_sf"/>
</dbReference>